<evidence type="ECO:0000313" key="4">
    <source>
        <dbReference type="Proteomes" id="UP001595685"/>
    </source>
</evidence>
<organism evidence="3 4">
    <name type="scientific">Aquipuribacter hungaricus</name>
    <dbReference type="NCBI Taxonomy" id="545624"/>
    <lineage>
        <taxon>Bacteria</taxon>
        <taxon>Bacillati</taxon>
        <taxon>Actinomycetota</taxon>
        <taxon>Actinomycetes</taxon>
        <taxon>Micrococcales</taxon>
        <taxon>Intrasporangiaceae</taxon>
        <taxon>Aquipuribacter</taxon>
    </lineage>
</organism>
<evidence type="ECO:0000256" key="2">
    <source>
        <dbReference type="SAM" id="Phobius"/>
    </source>
</evidence>
<comment type="caution">
    <text evidence="3">The sequence shown here is derived from an EMBL/GenBank/DDBJ whole genome shotgun (WGS) entry which is preliminary data.</text>
</comment>
<proteinExistence type="predicted"/>
<name>A0ABV7WPM5_9MICO</name>
<keyword evidence="4" id="KW-1185">Reference proteome</keyword>
<feature type="transmembrane region" description="Helical" evidence="2">
    <location>
        <begin position="12"/>
        <end position="31"/>
    </location>
</feature>
<feature type="region of interest" description="Disordered" evidence="1">
    <location>
        <begin position="42"/>
        <end position="107"/>
    </location>
</feature>
<protein>
    <recommendedName>
        <fullName evidence="5">Secreted protein</fullName>
    </recommendedName>
</protein>
<evidence type="ECO:0008006" key="5">
    <source>
        <dbReference type="Google" id="ProtNLM"/>
    </source>
</evidence>
<dbReference type="EMBL" id="JBHRWW010000026">
    <property type="protein sequence ID" value="MFC3690493.1"/>
    <property type="molecule type" value="Genomic_DNA"/>
</dbReference>
<keyword evidence="2" id="KW-0472">Membrane</keyword>
<feature type="compositionally biased region" description="Low complexity" evidence="1">
    <location>
        <begin position="44"/>
        <end position="73"/>
    </location>
</feature>
<keyword evidence="2" id="KW-1133">Transmembrane helix</keyword>
<keyword evidence="2" id="KW-0812">Transmembrane</keyword>
<reference evidence="4" key="1">
    <citation type="journal article" date="2019" name="Int. J. Syst. Evol. Microbiol.">
        <title>The Global Catalogue of Microorganisms (GCM) 10K type strain sequencing project: providing services to taxonomists for standard genome sequencing and annotation.</title>
        <authorList>
            <consortium name="The Broad Institute Genomics Platform"/>
            <consortium name="The Broad Institute Genome Sequencing Center for Infectious Disease"/>
            <person name="Wu L."/>
            <person name="Ma J."/>
        </authorList>
    </citation>
    <scope>NUCLEOTIDE SEQUENCE [LARGE SCALE GENOMIC DNA]</scope>
    <source>
        <strain evidence="4">NCAIM B.02333</strain>
    </source>
</reference>
<accession>A0ABV7WPM5</accession>
<evidence type="ECO:0000313" key="3">
    <source>
        <dbReference type="EMBL" id="MFC3690493.1"/>
    </source>
</evidence>
<sequence length="144" mass="14552">MVRGRETWRGRVLLLRGALVAVLVLLSTVALSPHLAHDHETAHSHASVAATAQPAAEPGAGVTDGAPAPGAGALDERGDQLSVAHDASGGDHAPGGGHHHYGGEQGMTSLGADVLLHDGQHVTEEVPDGFLGAVRAAGGRERPD</sequence>
<dbReference type="Proteomes" id="UP001595685">
    <property type="component" value="Unassembled WGS sequence"/>
</dbReference>
<dbReference type="RefSeq" id="WP_376984584.1">
    <property type="nucleotide sequence ID" value="NZ_JBHRWW010000026.1"/>
</dbReference>
<gene>
    <name evidence="3" type="ORF">ACFOLH_19265</name>
</gene>
<evidence type="ECO:0000256" key="1">
    <source>
        <dbReference type="SAM" id="MobiDB-lite"/>
    </source>
</evidence>